<dbReference type="Gramene" id="TKW30273">
    <property type="protein sequence ID" value="TKW30273"/>
    <property type="gene ID" value="SEVIR_2G025100v2"/>
</dbReference>
<evidence type="ECO:0000313" key="2">
    <source>
        <dbReference type="Proteomes" id="UP000298652"/>
    </source>
</evidence>
<organism evidence="1 2">
    <name type="scientific">Setaria viridis</name>
    <name type="common">Green bristlegrass</name>
    <name type="synonym">Setaria italica subsp. viridis</name>
    <dbReference type="NCBI Taxonomy" id="4556"/>
    <lineage>
        <taxon>Eukaryota</taxon>
        <taxon>Viridiplantae</taxon>
        <taxon>Streptophyta</taxon>
        <taxon>Embryophyta</taxon>
        <taxon>Tracheophyta</taxon>
        <taxon>Spermatophyta</taxon>
        <taxon>Magnoliopsida</taxon>
        <taxon>Liliopsida</taxon>
        <taxon>Poales</taxon>
        <taxon>Poaceae</taxon>
        <taxon>PACMAD clade</taxon>
        <taxon>Panicoideae</taxon>
        <taxon>Panicodae</taxon>
        <taxon>Paniceae</taxon>
        <taxon>Cenchrinae</taxon>
        <taxon>Setaria</taxon>
    </lineage>
</organism>
<proteinExistence type="predicted"/>
<dbReference type="Proteomes" id="UP000298652">
    <property type="component" value="Chromosome 2"/>
</dbReference>
<gene>
    <name evidence="1" type="ORF">SEVIR_2G025100v2</name>
</gene>
<sequence>MPESHASHHSLAGHTPPQQCKAMGCRSRFALGPCRCSHARPCGTAIIAAVACGPTSRRCYIGFLFGCVRACVCVKEIGGSLAVGSDRPPLVAAHGQRGLGGVRPPSRSQGQCKGLSLFSTLLAI</sequence>
<evidence type="ECO:0000313" key="1">
    <source>
        <dbReference type="EMBL" id="TKW30273.1"/>
    </source>
</evidence>
<protein>
    <submittedName>
        <fullName evidence="1">Uncharacterized protein</fullName>
    </submittedName>
</protein>
<reference evidence="1" key="1">
    <citation type="submission" date="2019-03" db="EMBL/GenBank/DDBJ databases">
        <title>WGS assembly of Setaria viridis.</title>
        <authorList>
            <person name="Huang P."/>
            <person name="Jenkins J."/>
            <person name="Grimwood J."/>
            <person name="Barry K."/>
            <person name="Healey A."/>
            <person name="Mamidi S."/>
            <person name="Sreedasyam A."/>
            <person name="Shu S."/>
            <person name="Feldman M."/>
            <person name="Wu J."/>
            <person name="Yu Y."/>
            <person name="Chen C."/>
            <person name="Johnson J."/>
            <person name="Rokhsar D."/>
            <person name="Baxter I."/>
            <person name="Schmutz J."/>
            <person name="Brutnell T."/>
            <person name="Kellogg E."/>
        </authorList>
    </citation>
    <scope>NUCLEOTIDE SEQUENCE [LARGE SCALE GENOMIC DNA]</scope>
</reference>
<accession>A0A4U6VPE5</accession>
<keyword evidence="2" id="KW-1185">Reference proteome</keyword>
<dbReference type="AlphaFoldDB" id="A0A4U6VPE5"/>
<name>A0A4U6VPE5_SETVI</name>
<dbReference type="EMBL" id="CM016553">
    <property type="protein sequence ID" value="TKW30273.1"/>
    <property type="molecule type" value="Genomic_DNA"/>
</dbReference>